<organism evidence="4 5">
    <name type="scientific">Candidatus Taylorbacteria bacterium RIFCSPHIGHO2_12_FULL_45_16</name>
    <dbReference type="NCBI Taxonomy" id="1802315"/>
    <lineage>
        <taxon>Bacteria</taxon>
        <taxon>Candidatus Tayloriibacteriota</taxon>
    </lineage>
</organism>
<keyword evidence="2" id="KW-1133">Transmembrane helix</keyword>
<dbReference type="EMBL" id="MHRT01000004">
    <property type="protein sequence ID" value="OHA29497.1"/>
    <property type="molecule type" value="Genomic_DNA"/>
</dbReference>
<accession>A0A1G2N034</accession>
<protein>
    <recommendedName>
        <fullName evidence="6">Fibronectin type-III domain-containing protein</fullName>
    </recommendedName>
</protein>
<name>A0A1G2N034_9BACT</name>
<feature type="transmembrane region" description="Helical" evidence="2">
    <location>
        <begin position="356"/>
        <end position="375"/>
    </location>
</feature>
<reference evidence="4 5" key="1">
    <citation type="journal article" date="2016" name="Nat. Commun.">
        <title>Thousands of microbial genomes shed light on interconnected biogeochemical processes in an aquifer system.</title>
        <authorList>
            <person name="Anantharaman K."/>
            <person name="Brown C.T."/>
            <person name="Hug L.A."/>
            <person name="Sharon I."/>
            <person name="Castelle C.J."/>
            <person name="Probst A.J."/>
            <person name="Thomas B.C."/>
            <person name="Singh A."/>
            <person name="Wilkins M.J."/>
            <person name="Karaoz U."/>
            <person name="Brodie E.L."/>
            <person name="Williams K.H."/>
            <person name="Hubbard S.S."/>
            <person name="Banfield J.F."/>
        </authorList>
    </citation>
    <scope>NUCLEOTIDE SEQUENCE [LARGE SCALE GENOMIC DNA]</scope>
</reference>
<evidence type="ECO:0000256" key="3">
    <source>
        <dbReference type="SAM" id="SignalP"/>
    </source>
</evidence>
<keyword evidence="2" id="KW-0472">Membrane</keyword>
<dbReference type="STRING" id="1802315.A3F51_00465"/>
<evidence type="ECO:0008006" key="6">
    <source>
        <dbReference type="Google" id="ProtNLM"/>
    </source>
</evidence>
<sequence>MNISTHTISISVISCLIVLSCFAQVAQSAVMSSSNYSLQADSLNFGGARSNSGSYVLENTGGEVGTGDLDGVQNKIHAGYQQSDVVTAPSTSTPTPTITQTSSSGSRLPVNVLNFNAIPGNVSIFLSWQYPIDADIRSVRIVRSTVFFPVGISDGEVIFEGDALDVIDHDVVPGVLYYYALFARNSSGQYSSGVLAQARIAYPDEVIVLSTSTDPFANVPNALNVHPDIANLTLLDFDFIQDGKKIIHTGNTVVIDGKKNLTVRLAYNKVPQILKTIAISLADPNDQTKIFTFLLRVNDDETAYEATIAPLANNGDYRLHAIILDYKNQGLKRLEGNLRAVVFEGATTLLKSGGNYTWWIWVLIILVLIILVVLLSPRNRRNGNLGEDRAISPQ</sequence>
<dbReference type="AlphaFoldDB" id="A0A1G2N034"/>
<feature type="chain" id="PRO_5009583729" description="Fibronectin type-III domain-containing protein" evidence="3">
    <location>
        <begin position="26"/>
        <end position="394"/>
    </location>
</feature>
<feature type="region of interest" description="Disordered" evidence="1">
    <location>
        <begin position="86"/>
        <end position="105"/>
    </location>
</feature>
<gene>
    <name evidence="4" type="ORF">A3F51_00465</name>
</gene>
<feature type="signal peptide" evidence="3">
    <location>
        <begin position="1"/>
        <end position="25"/>
    </location>
</feature>
<keyword evidence="3" id="KW-0732">Signal</keyword>
<dbReference type="Gene3D" id="2.60.40.10">
    <property type="entry name" value="Immunoglobulins"/>
    <property type="match status" value="1"/>
</dbReference>
<keyword evidence="2" id="KW-0812">Transmembrane</keyword>
<dbReference type="InterPro" id="IPR036116">
    <property type="entry name" value="FN3_sf"/>
</dbReference>
<dbReference type="InterPro" id="IPR013783">
    <property type="entry name" value="Ig-like_fold"/>
</dbReference>
<proteinExistence type="predicted"/>
<comment type="caution">
    <text evidence="4">The sequence shown here is derived from an EMBL/GenBank/DDBJ whole genome shotgun (WGS) entry which is preliminary data.</text>
</comment>
<evidence type="ECO:0000313" key="5">
    <source>
        <dbReference type="Proteomes" id="UP000178089"/>
    </source>
</evidence>
<evidence type="ECO:0000313" key="4">
    <source>
        <dbReference type="EMBL" id="OHA29497.1"/>
    </source>
</evidence>
<evidence type="ECO:0000256" key="1">
    <source>
        <dbReference type="SAM" id="MobiDB-lite"/>
    </source>
</evidence>
<feature type="compositionally biased region" description="Low complexity" evidence="1">
    <location>
        <begin position="87"/>
        <end position="105"/>
    </location>
</feature>
<evidence type="ECO:0000256" key="2">
    <source>
        <dbReference type="SAM" id="Phobius"/>
    </source>
</evidence>
<dbReference type="Proteomes" id="UP000178089">
    <property type="component" value="Unassembled WGS sequence"/>
</dbReference>
<dbReference type="SUPFAM" id="SSF49265">
    <property type="entry name" value="Fibronectin type III"/>
    <property type="match status" value="1"/>
</dbReference>